<keyword evidence="2" id="KW-1185">Reference proteome</keyword>
<accession>A0A5C3P5L3</accession>
<dbReference type="InParanoid" id="A0A5C3P5L3"/>
<protein>
    <submittedName>
        <fullName evidence="1">Uncharacterized protein</fullName>
    </submittedName>
</protein>
<proteinExistence type="predicted"/>
<dbReference type="EMBL" id="ML211383">
    <property type="protein sequence ID" value="TFK83570.1"/>
    <property type="molecule type" value="Genomic_DNA"/>
</dbReference>
<name>A0A5C3P5L3_9APHY</name>
<dbReference type="Proteomes" id="UP000308197">
    <property type="component" value="Unassembled WGS sequence"/>
</dbReference>
<reference evidence="1 2" key="1">
    <citation type="journal article" date="2019" name="Nat. Ecol. Evol.">
        <title>Megaphylogeny resolves global patterns of mushroom evolution.</title>
        <authorList>
            <person name="Varga T."/>
            <person name="Krizsan K."/>
            <person name="Foldi C."/>
            <person name="Dima B."/>
            <person name="Sanchez-Garcia M."/>
            <person name="Sanchez-Ramirez S."/>
            <person name="Szollosi G.J."/>
            <person name="Szarkandi J.G."/>
            <person name="Papp V."/>
            <person name="Albert L."/>
            <person name="Andreopoulos W."/>
            <person name="Angelini C."/>
            <person name="Antonin V."/>
            <person name="Barry K.W."/>
            <person name="Bougher N.L."/>
            <person name="Buchanan P."/>
            <person name="Buyck B."/>
            <person name="Bense V."/>
            <person name="Catcheside P."/>
            <person name="Chovatia M."/>
            <person name="Cooper J."/>
            <person name="Damon W."/>
            <person name="Desjardin D."/>
            <person name="Finy P."/>
            <person name="Geml J."/>
            <person name="Haridas S."/>
            <person name="Hughes K."/>
            <person name="Justo A."/>
            <person name="Karasinski D."/>
            <person name="Kautmanova I."/>
            <person name="Kiss B."/>
            <person name="Kocsube S."/>
            <person name="Kotiranta H."/>
            <person name="LaButti K.M."/>
            <person name="Lechner B.E."/>
            <person name="Liimatainen K."/>
            <person name="Lipzen A."/>
            <person name="Lukacs Z."/>
            <person name="Mihaltcheva S."/>
            <person name="Morgado L.N."/>
            <person name="Niskanen T."/>
            <person name="Noordeloos M.E."/>
            <person name="Ohm R.A."/>
            <person name="Ortiz-Santana B."/>
            <person name="Ovrebo C."/>
            <person name="Racz N."/>
            <person name="Riley R."/>
            <person name="Savchenko A."/>
            <person name="Shiryaev A."/>
            <person name="Soop K."/>
            <person name="Spirin V."/>
            <person name="Szebenyi C."/>
            <person name="Tomsovsky M."/>
            <person name="Tulloss R.E."/>
            <person name="Uehling J."/>
            <person name="Grigoriev I.V."/>
            <person name="Vagvolgyi C."/>
            <person name="Papp T."/>
            <person name="Martin F.M."/>
            <person name="Miettinen O."/>
            <person name="Hibbett D.S."/>
            <person name="Nagy L.G."/>
        </authorList>
    </citation>
    <scope>NUCLEOTIDE SEQUENCE [LARGE SCALE GENOMIC DNA]</scope>
    <source>
        <strain evidence="1 2">HHB13444</strain>
    </source>
</reference>
<evidence type="ECO:0000313" key="1">
    <source>
        <dbReference type="EMBL" id="TFK83570.1"/>
    </source>
</evidence>
<sequence length="306" mass="34150">MSDSAALRNLGEGVLPYLGFCDRLDRSAAALTSDLLAGLVIAAGTLAGENKLRADEIARASTHLHAVARGLWSIRRRLYKQLKDVEVYQAERSALSSAFRQRLSRYPLTATLDAAVTLEVEDLQEHLTSVVGCNVAEELMSALSFFKGCELRGQSLILPVLLITHQDDGSGLYDAMATEQRLACVSAVRFLAALGIADFPIYGLATYGRFAVALQAWYSSAHQCTYIVDCGILQHRFDLSEEEDVIRYVGFLCKIEEHAKELKKRFEEVRPSLLERARTPEGRASFHWSMEAQLMEYDIQVEEERI</sequence>
<dbReference type="AlphaFoldDB" id="A0A5C3P5L3"/>
<evidence type="ECO:0000313" key="2">
    <source>
        <dbReference type="Proteomes" id="UP000308197"/>
    </source>
</evidence>
<gene>
    <name evidence="1" type="ORF">K466DRAFT_602752</name>
</gene>
<organism evidence="1 2">
    <name type="scientific">Polyporus arcularius HHB13444</name>
    <dbReference type="NCBI Taxonomy" id="1314778"/>
    <lineage>
        <taxon>Eukaryota</taxon>
        <taxon>Fungi</taxon>
        <taxon>Dikarya</taxon>
        <taxon>Basidiomycota</taxon>
        <taxon>Agaricomycotina</taxon>
        <taxon>Agaricomycetes</taxon>
        <taxon>Polyporales</taxon>
        <taxon>Polyporaceae</taxon>
        <taxon>Polyporus</taxon>
    </lineage>
</organism>